<evidence type="ECO:0000256" key="1">
    <source>
        <dbReference type="ARBA" id="ARBA00012486"/>
    </source>
</evidence>
<dbReference type="SUPFAM" id="SSF54495">
    <property type="entry name" value="UBC-like"/>
    <property type="match status" value="1"/>
</dbReference>
<keyword evidence="4 10" id="KW-0833">Ubl conjugation pathway</keyword>
<feature type="compositionally biased region" description="Polar residues" evidence="11">
    <location>
        <begin position="1"/>
        <end position="15"/>
    </location>
</feature>
<evidence type="ECO:0000256" key="8">
    <source>
        <dbReference type="ARBA" id="ARBA00080142"/>
    </source>
</evidence>
<comment type="similarity">
    <text evidence="10">Belongs to the ubiquitin-conjugating enzyme family.</text>
</comment>
<organism evidence="13 14">
    <name type="scientific">Tortispora caseinolytica NRRL Y-17796</name>
    <dbReference type="NCBI Taxonomy" id="767744"/>
    <lineage>
        <taxon>Eukaryota</taxon>
        <taxon>Fungi</taxon>
        <taxon>Dikarya</taxon>
        <taxon>Ascomycota</taxon>
        <taxon>Saccharomycotina</taxon>
        <taxon>Trigonopsidomycetes</taxon>
        <taxon>Trigonopsidales</taxon>
        <taxon>Trigonopsidaceae</taxon>
        <taxon>Tortispora</taxon>
    </lineage>
</organism>
<dbReference type="SMART" id="SM00212">
    <property type="entry name" value="UBCc"/>
    <property type="match status" value="1"/>
</dbReference>
<accession>A0A1E4THL2</accession>
<dbReference type="InterPro" id="IPR050113">
    <property type="entry name" value="Ub_conjugating_enzyme"/>
</dbReference>
<dbReference type="PANTHER" id="PTHR24067">
    <property type="entry name" value="UBIQUITIN-CONJUGATING ENZYME E2"/>
    <property type="match status" value="1"/>
</dbReference>
<dbReference type="OrthoDB" id="10253686at2759"/>
<dbReference type="EC" id="2.3.2.23" evidence="1"/>
<dbReference type="GO" id="GO:0006511">
    <property type="term" value="P:ubiquitin-dependent protein catabolic process"/>
    <property type="evidence" value="ECO:0007669"/>
    <property type="project" value="EnsemblFungi"/>
</dbReference>
<evidence type="ECO:0000256" key="5">
    <source>
        <dbReference type="ARBA" id="ARBA00022840"/>
    </source>
</evidence>
<protein>
    <recommendedName>
        <fullName evidence="1">E2 ubiquitin-conjugating enzyme</fullName>
        <ecNumber evidence="1">2.3.2.23</ecNumber>
    </recommendedName>
    <alternativeName>
        <fullName evidence="8">E2 ubiquitin-conjugating enzyme 11</fullName>
    </alternativeName>
    <alternativeName>
        <fullName evidence="7">Ubiquitin carrier protein</fullName>
    </alternativeName>
    <alternativeName>
        <fullName evidence="6">Ubiquitin-protein ligase</fullName>
    </alternativeName>
</protein>
<evidence type="ECO:0000256" key="6">
    <source>
        <dbReference type="ARBA" id="ARBA00030012"/>
    </source>
</evidence>
<keyword evidence="3 10" id="KW-0547">Nucleotide-binding</keyword>
<dbReference type="GO" id="GO:1902426">
    <property type="term" value="P:deactivation of mitotic spindle assembly checkpoint"/>
    <property type="evidence" value="ECO:0007669"/>
    <property type="project" value="EnsemblFungi"/>
</dbReference>
<keyword evidence="5 10" id="KW-0067">ATP-binding</keyword>
<dbReference type="InterPro" id="IPR016135">
    <property type="entry name" value="UBQ-conjugating_enzyme/RWD"/>
</dbReference>
<proteinExistence type="inferred from homology"/>
<evidence type="ECO:0000256" key="11">
    <source>
        <dbReference type="SAM" id="MobiDB-lite"/>
    </source>
</evidence>
<evidence type="ECO:0000256" key="7">
    <source>
        <dbReference type="ARBA" id="ARBA00031729"/>
    </source>
</evidence>
<sequence>METVRSPSKLSNSHLEAQKGPEGHMVTKRLQSELMQLMMSSPPGISAFPTSDSNILEWNGTITGPEDTHYENLTFRISLSFPGNYPYAAPTIKFVSPMWHPNVDLASGQICLDILKEKWSAVYNVQTILLSLQSLLGEPNNKSPLNPYAANLWDTNPKTYKQKVMEHYQEITD</sequence>
<dbReference type="AlphaFoldDB" id="A0A1E4THL2"/>
<feature type="domain" description="UBC core" evidence="12">
    <location>
        <begin position="25"/>
        <end position="173"/>
    </location>
</feature>
<evidence type="ECO:0000256" key="2">
    <source>
        <dbReference type="ARBA" id="ARBA00022679"/>
    </source>
</evidence>
<evidence type="ECO:0000256" key="9">
    <source>
        <dbReference type="PROSITE-ProRule" id="PRU10133"/>
    </source>
</evidence>
<dbReference type="InterPro" id="IPR023313">
    <property type="entry name" value="UBQ-conjugating_AS"/>
</dbReference>
<feature type="region of interest" description="Disordered" evidence="11">
    <location>
        <begin position="1"/>
        <end position="25"/>
    </location>
</feature>
<dbReference type="InterPro" id="IPR000608">
    <property type="entry name" value="UBC"/>
</dbReference>
<dbReference type="PROSITE" id="PS50127">
    <property type="entry name" value="UBC_2"/>
    <property type="match status" value="1"/>
</dbReference>
<evidence type="ECO:0000256" key="4">
    <source>
        <dbReference type="ARBA" id="ARBA00022786"/>
    </source>
</evidence>
<dbReference type="CDD" id="cd23791">
    <property type="entry name" value="UBCc_UBE2C"/>
    <property type="match status" value="1"/>
</dbReference>
<keyword evidence="14" id="KW-1185">Reference proteome</keyword>
<dbReference type="EMBL" id="KV453842">
    <property type="protein sequence ID" value="ODV91235.1"/>
    <property type="molecule type" value="Genomic_DNA"/>
</dbReference>
<dbReference type="Proteomes" id="UP000095023">
    <property type="component" value="Unassembled WGS sequence"/>
</dbReference>
<gene>
    <name evidence="13" type="ORF">CANCADRAFT_2949</name>
</gene>
<evidence type="ECO:0000256" key="10">
    <source>
        <dbReference type="RuleBase" id="RU362109"/>
    </source>
</evidence>
<dbReference type="Pfam" id="PF00179">
    <property type="entry name" value="UQ_con"/>
    <property type="match status" value="1"/>
</dbReference>
<dbReference type="FunFam" id="3.10.110.10:FF:000068">
    <property type="entry name" value="Ubiquitin-conjugating enzyme E2-20 kDa"/>
    <property type="match status" value="1"/>
</dbReference>
<evidence type="ECO:0000313" key="13">
    <source>
        <dbReference type="EMBL" id="ODV91235.1"/>
    </source>
</evidence>
<keyword evidence="2" id="KW-0808">Transferase</keyword>
<feature type="active site" description="Glycyl thioester intermediate" evidence="9">
    <location>
        <position position="111"/>
    </location>
</feature>
<evidence type="ECO:0000256" key="3">
    <source>
        <dbReference type="ARBA" id="ARBA00022741"/>
    </source>
</evidence>
<evidence type="ECO:0000259" key="12">
    <source>
        <dbReference type="PROSITE" id="PS50127"/>
    </source>
</evidence>
<dbReference type="GO" id="GO:0005524">
    <property type="term" value="F:ATP binding"/>
    <property type="evidence" value="ECO:0007669"/>
    <property type="project" value="UniProtKB-UniRule"/>
</dbReference>
<dbReference type="GO" id="GO:0061631">
    <property type="term" value="F:ubiquitin conjugating enzyme activity"/>
    <property type="evidence" value="ECO:0007669"/>
    <property type="project" value="UniProtKB-EC"/>
</dbReference>
<dbReference type="PROSITE" id="PS00183">
    <property type="entry name" value="UBC_1"/>
    <property type="match status" value="1"/>
</dbReference>
<name>A0A1E4THL2_9ASCO</name>
<dbReference type="Gene3D" id="3.10.110.10">
    <property type="entry name" value="Ubiquitin Conjugating Enzyme"/>
    <property type="match status" value="1"/>
</dbReference>
<evidence type="ECO:0000313" key="14">
    <source>
        <dbReference type="Proteomes" id="UP000095023"/>
    </source>
</evidence>
<reference evidence="14" key="1">
    <citation type="submission" date="2016-02" db="EMBL/GenBank/DDBJ databases">
        <title>Comparative genomics of biotechnologically important yeasts.</title>
        <authorList>
            <consortium name="DOE Joint Genome Institute"/>
            <person name="Riley R."/>
            <person name="Haridas S."/>
            <person name="Wolfe K.H."/>
            <person name="Lopes M.R."/>
            <person name="Hittinger C.T."/>
            <person name="Goker M."/>
            <person name="Salamov A."/>
            <person name="Wisecaver J."/>
            <person name="Long T.M."/>
            <person name="Aerts A.L."/>
            <person name="Barry K."/>
            <person name="Choi C."/>
            <person name="Clum A."/>
            <person name="Coughlan A.Y."/>
            <person name="Deshpande S."/>
            <person name="Douglass A.P."/>
            <person name="Hanson S.J."/>
            <person name="Klenk H.-P."/>
            <person name="Labutti K."/>
            <person name="Lapidus A."/>
            <person name="Lindquist E."/>
            <person name="Lipzen A."/>
            <person name="Meier-Kolthoff J.P."/>
            <person name="Ohm R.A."/>
            <person name="Otillar R.P."/>
            <person name="Pangilinan J."/>
            <person name="Peng Y."/>
            <person name="Rokas A."/>
            <person name="Rosa C.A."/>
            <person name="Scheuner C."/>
            <person name="Sibirny A.A."/>
            <person name="Slot J.C."/>
            <person name="Stielow J.B."/>
            <person name="Sun H."/>
            <person name="Kurtzman C.P."/>
            <person name="Blackwell M."/>
            <person name="Jeffries T.W."/>
            <person name="Grigoriev I.V."/>
        </authorList>
    </citation>
    <scope>NUCLEOTIDE SEQUENCE [LARGE SCALE GENOMIC DNA]</scope>
    <source>
        <strain evidence="14">NRRL Y-17796</strain>
    </source>
</reference>